<dbReference type="InterPro" id="IPR029063">
    <property type="entry name" value="SAM-dependent_MTases_sf"/>
</dbReference>
<reference evidence="3 4" key="1">
    <citation type="submission" date="2019-04" db="EMBL/GenBank/DDBJ databases">
        <title>Microbes associate with the intestines of laboratory mice.</title>
        <authorList>
            <person name="Navarre W."/>
            <person name="Wong E."/>
            <person name="Huang K."/>
            <person name="Tropini C."/>
            <person name="Ng K."/>
            <person name="Yu B."/>
        </authorList>
    </citation>
    <scope>NUCLEOTIDE SEQUENCE [LARGE SCALE GENOMIC DNA]</scope>
    <source>
        <strain evidence="3 4">NM46_B2-13</strain>
    </source>
</reference>
<evidence type="ECO:0000313" key="3">
    <source>
        <dbReference type="EMBL" id="TGY39261.1"/>
    </source>
</evidence>
<dbReference type="OrthoDB" id="6075445at2"/>
<dbReference type="RefSeq" id="WP_135948438.1">
    <property type="nucleotide sequence ID" value="NZ_CP158846.1"/>
</dbReference>
<dbReference type="AlphaFoldDB" id="A0A4S2DEB3"/>
<organism evidence="3 4">
    <name type="scientific">Microbacterium laevaniformans</name>
    <dbReference type="NCBI Taxonomy" id="36807"/>
    <lineage>
        <taxon>Bacteria</taxon>
        <taxon>Bacillati</taxon>
        <taxon>Actinomycetota</taxon>
        <taxon>Actinomycetes</taxon>
        <taxon>Micrococcales</taxon>
        <taxon>Microbacteriaceae</taxon>
        <taxon>Microbacterium</taxon>
    </lineage>
</organism>
<dbReference type="GO" id="GO:0071770">
    <property type="term" value="P:DIM/DIP cell wall layer assembly"/>
    <property type="evidence" value="ECO:0007669"/>
    <property type="project" value="TreeGrafter"/>
</dbReference>
<dbReference type="PANTHER" id="PTHR40048:SF1">
    <property type="entry name" value="RHAMNOSYL O-METHYLTRANSFERASE"/>
    <property type="match status" value="1"/>
</dbReference>
<gene>
    <name evidence="3" type="ORF">E5344_01260</name>
</gene>
<keyword evidence="1 3" id="KW-0489">Methyltransferase</keyword>
<comment type="caution">
    <text evidence="3">The sequence shown here is derived from an EMBL/GenBank/DDBJ whole genome shotgun (WGS) entry which is preliminary data.</text>
</comment>
<dbReference type="Pfam" id="PF13578">
    <property type="entry name" value="Methyltransf_24"/>
    <property type="match status" value="1"/>
</dbReference>
<evidence type="ECO:0000256" key="2">
    <source>
        <dbReference type="ARBA" id="ARBA00022679"/>
    </source>
</evidence>
<evidence type="ECO:0000313" key="4">
    <source>
        <dbReference type="Proteomes" id="UP000309893"/>
    </source>
</evidence>
<dbReference type="SUPFAM" id="SSF53335">
    <property type="entry name" value="S-adenosyl-L-methionine-dependent methyltransferases"/>
    <property type="match status" value="1"/>
</dbReference>
<dbReference type="Proteomes" id="UP000309893">
    <property type="component" value="Unassembled WGS sequence"/>
</dbReference>
<dbReference type="PANTHER" id="PTHR40048">
    <property type="entry name" value="RHAMNOSYL O-METHYLTRANSFERASE"/>
    <property type="match status" value="1"/>
</dbReference>
<accession>A0A4S2DEB3</accession>
<dbReference type="GO" id="GO:0008168">
    <property type="term" value="F:methyltransferase activity"/>
    <property type="evidence" value="ECO:0007669"/>
    <property type="project" value="UniProtKB-KW"/>
</dbReference>
<dbReference type="GO" id="GO:0005886">
    <property type="term" value="C:plasma membrane"/>
    <property type="evidence" value="ECO:0007669"/>
    <property type="project" value="TreeGrafter"/>
</dbReference>
<dbReference type="Gene3D" id="3.40.50.150">
    <property type="entry name" value="Vaccinia Virus protein VP39"/>
    <property type="match status" value="1"/>
</dbReference>
<dbReference type="GO" id="GO:0032259">
    <property type="term" value="P:methylation"/>
    <property type="evidence" value="ECO:0007669"/>
    <property type="project" value="UniProtKB-KW"/>
</dbReference>
<evidence type="ECO:0000256" key="1">
    <source>
        <dbReference type="ARBA" id="ARBA00022603"/>
    </source>
</evidence>
<protein>
    <submittedName>
        <fullName evidence="3">Class I SAM-dependent methyltransferase</fullName>
    </submittedName>
</protein>
<sequence>MSDQTHSSVERDEAFWLCAASYLLPAHYPVSAWTEHAPFAAWLVDVLRPRSVVELGTHLGYSCFAFAEAARILGIDVTVSALDSWEGDEHAGYYGEEVFEGVRQTVADCYPRSVRLVRGRFADGREQYGDATVDLLHIDGRHAYEDVREDYLTWVTAVRPGGVILFHDIAERGNGFGVWRLWEELTASGAPSFSFAHGHGLGVLGVGDGHPAPIAELFTARRGLTARIRADFEALGARVSRQAWLETLPAEAERAWSDARSRAAHEEQLIAELRETRDRIDAMERSTSWRITGPLRAVGRLRRGRR</sequence>
<keyword evidence="2 3" id="KW-0808">Transferase</keyword>
<name>A0A4S2DEB3_9MICO</name>
<dbReference type="EMBL" id="SRYO01000001">
    <property type="protein sequence ID" value="TGY39261.1"/>
    <property type="molecule type" value="Genomic_DNA"/>
</dbReference>
<proteinExistence type="predicted"/>